<keyword evidence="1" id="KW-0812">Transmembrane</keyword>
<name>A0A7J6HKM0_CANSA</name>
<feature type="transmembrane region" description="Helical" evidence="1">
    <location>
        <begin position="12"/>
        <end position="39"/>
    </location>
</feature>
<dbReference type="AlphaFoldDB" id="A0A7J6HKM0"/>
<sequence length="133" mass="15772">MARLSLARKQKLIIVVQNLIVILDIILTVCTIVSAYAWINSRRCLNQPLSIMRGKLKNKTRNVFVEEMVAMFLYILAHHHKNRVVGYSFKRLGKTASKYFHECLNAMIRCQKEFWKTLEPIFETSINPRWKWF</sequence>
<proteinExistence type="predicted"/>
<reference evidence="3 4" key="1">
    <citation type="journal article" date="2020" name="bioRxiv">
        <title>Sequence and annotation of 42 cannabis genomes reveals extensive copy number variation in cannabinoid synthesis and pathogen resistance genes.</title>
        <authorList>
            <person name="Mckernan K.J."/>
            <person name="Helbert Y."/>
            <person name="Kane L.T."/>
            <person name="Ebling H."/>
            <person name="Zhang L."/>
            <person name="Liu B."/>
            <person name="Eaton Z."/>
            <person name="Mclaughlin S."/>
            <person name="Kingan S."/>
            <person name="Baybayan P."/>
            <person name="Concepcion G."/>
            <person name="Jordan M."/>
            <person name="Riva A."/>
            <person name="Barbazuk W."/>
            <person name="Harkins T."/>
        </authorList>
    </citation>
    <scope>NUCLEOTIDE SEQUENCE [LARGE SCALE GENOMIC DNA]</scope>
    <source>
        <strain evidence="4">cv. Jamaican Lion 4</strain>
        <tissue evidence="3">Leaf</tissue>
    </source>
</reference>
<feature type="non-terminal residue" evidence="3">
    <location>
        <position position="133"/>
    </location>
</feature>
<dbReference type="Pfam" id="PF26138">
    <property type="entry name" value="DUF8040"/>
    <property type="match status" value="1"/>
</dbReference>
<keyword evidence="1" id="KW-1133">Transmembrane helix</keyword>
<dbReference type="Proteomes" id="UP000525078">
    <property type="component" value="Unassembled WGS sequence"/>
</dbReference>
<accession>A0A7J6HKM0</accession>
<dbReference type="InterPro" id="IPR058353">
    <property type="entry name" value="DUF8040"/>
</dbReference>
<evidence type="ECO:0000256" key="1">
    <source>
        <dbReference type="SAM" id="Phobius"/>
    </source>
</evidence>
<dbReference type="EMBL" id="JAATIP010000006">
    <property type="protein sequence ID" value="KAF4395595.1"/>
    <property type="molecule type" value="Genomic_DNA"/>
</dbReference>
<feature type="domain" description="DUF8040" evidence="2">
    <location>
        <begin position="55"/>
        <end position="108"/>
    </location>
</feature>
<evidence type="ECO:0000313" key="3">
    <source>
        <dbReference type="EMBL" id="KAF4395595.1"/>
    </source>
</evidence>
<gene>
    <name evidence="3" type="ORF">F8388_008694</name>
</gene>
<comment type="caution">
    <text evidence="3">The sequence shown here is derived from an EMBL/GenBank/DDBJ whole genome shotgun (WGS) entry which is preliminary data.</text>
</comment>
<evidence type="ECO:0000259" key="2">
    <source>
        <dbReference type="Pfam" id="PF26138"/>
    </source>
</evidence>
<evidence type="ECO:0000313" key="4">
    <source>
        <dbReference type="Proteomes" id="UP000525078"/>
    </source>
</evidence>
<organism evidence="3 4">
    <name type="scientific">Cannabis sativa</name>
    <name type="common">Hemp</name>
    <name type="synonym">Marijuana</name>
    <dbReference type="NCBI Taxonomy" id="3483"/>
    <lineage>
        <taxon>Eukaryota</taxon>
        <taxon>Viridiplantae</taxon>
        <taxon>Streptophyta</taxon>
        <taxon>Embryophyta</taxon>
        <taxon>Tracheophyta</taxon>
        <taxon>Spermatophyta</taxon>
        <taxon>Magnoliopsida</taxon>
        <taxon>eudicotyledons</taxon>
        <taxon>Gunneridae</taxon>
        <taxon>Pentapetalae</taxon>
        <taxon>rosids</taxon>
        <taxon>fabids</taxon>
        <taxon>Rosales</taxon>
        <taxon>Cannabaceae</taxon>
        <taxon>Cannabis</taxon>
    </lineage>
</organism>
<keyword evidence="1" id="KW-0472">Membrane</keyword>
<protein>
    <recommendedName>
        <fullName evidence="2">DUF8040 domain-containing protein</fullName>
    </recommendedName>
</protein>